<feature type="region of interest" description="Disordered" evidence="6">
    <location>
        <begin position="1"/>
        <end position="110"/>
    </location>
</feature>
<keyword evidence="8" id="KW-1185">Reference proteome</keyword>
<comment type="caution">
    <text evidence="7">The sequence shown here is derived from an EMBL/GenBank/DDBJ whole genome shotgun (WGS) entry which is preliminary data.</text>
</comment>
<feature type="compositionally biased region" description="Low complexity" evidence="6">
    <location>
        <begin position="756"/>
        <end position="772"/>
    </location>
</feature>
<reference evidence="7 8" key="1">
    <citation type="journal article" date="2020" name="ISME J.">
        <title>Uncovering the hidden diversity of litter-decomposition mechanisms in mushroom-forming fungi.</title>
        <authorList>
            <person name="Floudas D."/>
            <person name="Bentzer J."/>
            <person name="Ahren D."/>
            <person name="Johansson T."/>
            <person name="Persson P."/>
            <person name="Tunlid A."/>
        </authorList>
    </citation>
    <scope>NUCLEOTIDE SEQUENCE [LARGE SCALE GENOMIC DNA]</scope>
    <source>
        <strain evidence="7 8">CBS 101986</strain>
    </source>
</reference>
<dbReference type="InterPro" id="IPR016064">
    <property type="entry name" value="NAD/diacylglycerol_kinase_sf"/>
</dbReference>
<dbReference type="PANTHER" id="PTHR20275:SF0">
    <property type="entry name" value="NAD KINASE"/>
    <property type="match status" value="1"/>
</dbReference>
<comment type="similarity">
    <text evidence="1">Belongs to the NAD kinase family.</text>
</comment>
<dbReference type="GO" id="GO:0006741">
    <property type="term" value="P:NADP+ biosynthetic process"/>
    <property type="evidence" value="ECO:0007669"/>
    <property type="project" value="InterPro"/>
</dbReference>
<dbReference type="HAMAP" id="MF_00361">
    <property type="entry name" value="NAD_kinase"/>
    <property type="match status" value="1"/>
</dbReference>
<keyword evidence="4" id="KW-0521">NADP</keyword>
<keyword evidence="3" id="KW-0418">Kinase</keyword>
<accession>A0A8H5F4E1</accession>
<dbReference type="Gene3D" id="2.60.200.30">
    <property type="entry name" value="Probable inorganic polyphosphate/atp-NAD kinase, domain 2"/>
    <property type="match status" value="1"/>
</dbReference>
<dbReference type="InterPro" id="IPR017438">
    <property type="entry name" value="ATP-NAD_kinase_N"/>
</dbReference>
<dbReference type="EMBL" id="JAACJJ010000028">
    <property type="protein sequence ID" value="KAF5322858.1"/>
    <property type="molecule type" value="Genomic_DNA"/>
</dbReference>
<dbReference type="InterPro" id="IPR017437">
    <property type="entry name" value="ATP-NAD_kinase_PpnK-typ_C"/>
</dbReference>
<name>A0A8H5F4E1_9AGAR</name>
<feature type="region of interest" description="Disordered" evidence="6">
    <location>
        <begin position="616"/>
        <end position="849"/>
    </location>
</feature>
<evidence type="ECO:0008006" key="9">
    <source>
        <dbReference type="Google" id="ProtNLM"/>
    </source>
</evidence>
<feature type="compositionally biased region" description="Low complexity" evidence="6">
    <location>
        <begin position="730"/>
        <end position="739"/>
    </location>
</feature>
<feature type="compositionally biased region" description="Basic residues" evidence="6">
    <location>
        <begin position="701"/>
        <end position="713"/>
    </location>
</feature>
<feature type="compositionally biased region" description="Acidic residues" evidence="6">
    <location>
        <begin position="645"/>
        <end position="676"/>
    </location>
</feature>
<dbReference type="GO" id="GO:0003951">
    <property type="term" value="F:NAD+ kinase activity"/>
    <property type="evidence" value="ECO:0007669"/>
    <property type="project" value="InterPro"/>
</dbReference>
<dbReference type="OrthoDB" id="24581at2759"/>
<dbReference type="Pfam" id="PF01513">
    <property type="entry name" value="NAD_kinase"/>
    <property type="match status" value="1"/>
</dbReference>
<gene>
    <name evidence="7" type="ORF">D9619_001384</name>
</gene>
<dbReference type="Proteomes" id="UP000567179">
    <property type="component" value="Unassembled WGS sequence"/>
</dbReference>
<evidence type="ECO:0000256" key="2">
    <source>
        <dbReference type="ARBA" id="ARBA00022679"/>
    </source>
</evidence>
<dbReference type="Pfam" id="PF20143">
    <property type="entry name" value="NAD_kinase_C"/>
    <property type="match status" value="1"/>
</dbReference>
<feature type="compositionally biased region" description="Low complexity" evidence="6">
    <location>
        <begin position="285"/>
        <end position="297"/>
    </location>
</feature>
<keyword evidence="5" id="KW-0520">NAD</keyword>
<dbReference type="GO" id="GO:0019674">
    <property type="term" value="P:NAD+ metabolic process"/>
    <property type="evidence" value="ECO:0007669"/>
    <property type="project" value="InterPro"/>
</dbReference>
<protein>
    <recommendedName>
        <fullName evidence="9">NAD+ kinase</fullName>
    </recommendedName>
</protein>
<evidence type="ECO:0000256" key="1">
    <source>
        <dbReference type="ARBA" id="ARBA00010995"/>
    </source>
</evidence>
<evidence type="ECO:0000256" key="5">
    <source>
        <dbReference type="ARBA" id="ARBA00023027"/>
    </source>
</evidence>
<keyword evidence="2" id="KW-0808">Transferase</keyword>
<feature type="compositionally biased region" description="Low complexity" evidence="6">
    <location>
        <begin position="9"/>
        <end position="33"/>
    </location>
</feature>
<proteinExistence type="inferred from homology"/>
<dbReference type="AlphaFoldDB" id="A0A8H5F4E1"/>
<evidence type="ECO:0000256" key="4">
    <source>
        <dbReference type="ARBA" id="ARBA00022857"/>
    </source>
</evidence>
<evidence type="ECO:0000313" key="8">
    <source>
        <dbReference type="Proteomes" id="UP000567179"/>
    </source>
</evidence>
<feature type="compositionally biased region" description="Basic and acidic residues" evidence="6">
    <location>
        <begin position="795"/>
        <end position="805"/>
    </location>
</feature>
<dbReference type="SUPFAM" id="SSF111331">
    <property type="entry name" value="NAD kinase/diacylglycerol kinase-like"/>
    <property type="match status" value="1"/>
</dbReference>
<dbReference type="Gene3D" id="3.40.50.10330">
    <property type="entry name" value="Probable inorganic polyphosphate/atp-NAD kinase, domain 1"/>
    <property type="match status" value="1"/>
</dbReference>
<evidence type="ECO:0000256" key="6">
    <source>
        <dbReference type="SAM" id="MobiDB-lite"/>
    </source>
</evidence>
<organism evidence="7 8">
    <name type="scientific">Psilocybe cf. subviscida</name>
    <dbReference type="NCBI Taxonomy" id="2480587"/>
    <lineage>
        <taxon>Eukaryota</taxon>
        <taxon>Fungi</taxon>
        <taxon>Dikarya</taxon>
        <taxon>Basidiomycota</taxon>
        <taxon>Agaricomycotina</taxon>
        <taxon>Agaricomycetes</taxon>
        <taxon>Agaricomycetidae</taxon>
        <taxon>Agaricales</taxon>
        <taxon>Agaricineae</taxon>
        <taxon>Strophariaceae</taxon>
        <taxon>Psilocybe</taxon>
    </lineage>
</organism>
<evidence type="ECO:0000313" key="7">
    <source>
        <dbReference type="EMBL" id="KAF5322858.1"/>
    </source>
</evidence>
<feature type="region of interest" description="Disordered" evidence="6">
    <location>
        <begin position="276"/>
        <end position="299"/>
    </location>
</feature>
<dbReference type="PANTHER" id="PTHR20275">
    <property type="entry name" value="NAD KINASE"/>
    <property type="match status" value="1"/>
</dbReference>
<dbReference type="InterPro" id="IPR002504">
    <property type="entry name" value="NADK"/>
</dbReference>
<evidence type="ECO:0000256" key="3">
    <source>
        <dbReference type="ARBA" id="ARBA00022777"/>
    </source>
</evidence>
<dbReference type="FunFam" id="2.60.200.30:FF:000004">
    <property type="entry name" value="NAD kinase 2, chloroplastic"/>
    <property type="match status" value="1"/>
</dbReference>
<sequence length="849" mass="93404">MSQYQEAIPGTPESETFSTPPSTPGPTSMSETSFVQSSLARMPNKLASLQIDHKPSDWTPDIELQISPDDTRKANGGPSPAPLSRDYTAVPQGAKPHHLPPPSPSKLPVNSPCFVHSHLDKSAHLTDWLKNKHSTENHDVGVARSLQRPPAPTLSPTAAAFGNGYGYGAALSDEDDEDEFHGSLTKRLAETAVGVREMSKQLGRARVQSNIQNVLIVTKARDNRLIKLTRELALYLMLKHRRGSKRGLVVYVDSQLRKSRRFDAEGIQRDHPELFEPFPRRRTSSSHSVSSISSASVHNEESDEGQLRYWTSSMCNHSPHLFDFVVTLGGDGTVLFTSWLFQRIVPPVLPFALGSLGFLTNFDFADHQAVMDSAIDNGIRVNLRMRFTCTVYRSVANEEGKGRKAVKMGETGEIMMKNIEKGGWEALEGGWTGGYSIGDMGKKDKEIMCFTTRPVETFEVLNDLVVDRGQNPYVSLLELFGDEHHMTTVQADGLTVSTPTGSTAYSLSAGGSLVHPEIPAILVTPICPHTLSFRPILLPDSMELRICVPYNSRSTAWASFDGRGRVELKQGDHIKVTASKYPFPTVCADKQSTDWFHAISRTLKWNERERQKSFVVVEEGPQKRRREKAHAQAKTPKPSVQAQEESPEDEEEDEVSDDEAEEEEEDDKFDIDDSSPEAETTKAGNGNAKEDLIIPDPSVLTKRRTKSRSRSRVRGTPLHSGVNSPSRFAGGTPQHSPGSGPSGTGPPSRHVDFDIPVSGPSSGRSSPASLVSHAAQQGLRDELHVPRSTNGRSRIPKDRDLDLESVKTPTPAALQHRHGRSRSREPGPRAFAVWGHDESDSNASDNESL</sequence>